<dbReference type="Proteomes" id="UP001153678">
    <property type="component" value="Unassembled WGS sequence"/>
</dbReference>
<dbReference type="EMBL" id="CAMKVN010006830">
    <property type="protein sequence ID" value="CAI2190766.1"/>
    <property type="molecule type" value="Genomic_DNA"/>
</dbReference>
<evidence type="ECO:0000313" key="2">
    <source>
        <dbReference type="Proteomes" id="UP001153678"/>
    </source>
</evidence>
<comment type="caution">
    <text evidence="1">The sequence shown here is derived from an EMBL/GenBank/DDBJ whole genome shotgun (WGS) entry which is preliminary data.</text>
</comment>
<gene>
    <name evidence="1" type="ORF">FWILDA_LOCUS14739</name>
</gene>
<sequence length="84" mass="9768">LCAFCGHLMYPEKCEWLSYDPNFLYLLLQAYPESNPESLLIFHVNLPKRIAICLSCKKPTSKYTFPFLHPIPNEIQAEEIHDIA</sequence>
<protein>
    <submittedName>
        <fullName evidence="1">2519_t:CDS:1</fullName>
    </submittedName>
</protein>
<organism evidence="1 2">
    <name type="scientific">Funneliformis geosporum</name>
    <dbReference type="NCBI Taxonomy" id="1117311"/>
    <lineage>
        <taxon>Eukaryota</taxon>
        <taxon>Fungi</taxon>
        <taxon>Fungi incertae sedis</taxon>
        <taxon>Mucoromycota</taxon>
        <taxon>Glomeromycotina</taxon>
        <taxon>Glomeromycetes</taxon>
        <taxon>Glomerales</taxon>
        <taxon>Glomeraceae</taxon>
        <taxon>Funneliformis</taxon>
    </lineage>
</organism>
<feature type="non-terminal residue" evidence="1">
    <location>
        <position position="84"/>
    </location>
</feature>
<evidence type="ECO:0000313" key="1">
    <source>
        <dbReference type="EMBL" id="CAI2190766.1"/>
    </source>
</evidence>
<dbReference type="OrthoDB" id="2440770at2759"/>
<name>A0A9W4T2W2_9GLOM</name>
<dbReference type="AlphaFoldDB" id="A0A9W4T2W2"/>
<keyword evidence="2" id="KW-1185">Reference proteome</keyword>
<proteinExistence type="predicted"/>
<reference evidence="1" key="1">
    <citation type="submission" date="2022-08" db="EMBL/GenBank/DDBJ databases">
        <authorList>
            <person name="Kallberg Y."/>
            <person name="Tangrot J."/>
            <person name="Rosling A."/>
        </authorList>
    </citation>
    <scope>NUCLEOTIDE SEQUENCE</scope>
    <source>
        <strain evidence="1">Wild A</strain>
    </source>
</reference>
<accession>A0A9W4T2W2</accession>